<evidence type="ECO:0000256" key="5">
    <source>
        <dbReference type="ARBA" id="ARBA00022801"/>
    </source>
</evidence>
<comment type="subcellular location">
    <subcellularLocation>
        <location evidence="2">Cell membrane</location>
        <topology evidence="2">Single-pass type II membrane protein</topology>
    </subcellularLocation>
    <subcellularLocation>
        <location evidence="7">Membrane</location>
        <topology evidence="7">Single-pass type II membrane protein</topology>
    </subcellularLocation>
</comment>
<organism evidence="10">
    <name type="scientific">uncultured Chloroflexia bacterium</name>
    <dbReference type="NCBI Taxonomy" id="1672391"/>
    <lineage>
        <taxon>Bacteria</taxon>
        <taxon>Bacillati</taxon>
        <taxon>Chloroflexota</taxon>
        <taxon>Chloroflexia</taxon>
        <taxon>environmental samples</taxon>
    </lineage>
</organism>
<evidence type="ECO:0000256" key="2">
    <source>
        <dbReference type="ARBA" id="ARBA00004401"/>
    </source>
</evidence>
<feature type="active site" evidence="6">
    <location>
        <position position="132"/>
    </location>
</feature>
<comment type="catalytic activity">
    <reaction evidence="1 7">
        <text>Cleavage of hydrophobic, N-terminal signal or leader sequences from secreted and periplasmic proteins.</text>
        <dbReference type="EC" id="3.4.21.89"/>
    </reaction>
</comment>
<dbReference type="InterPro" id="IPR019758">
    <property type="entry name" value="Pept_S26A_signal_pept_1_CS"/>
</dbReference>
<dbReference type="GO" id="GO:0009003">
    <property type="term" value="F:signal peptidase activity"/>
    <property type="evidence" value="ECO:0007669"/>
    <property type="project" value="UniProtKB-EC"/>
</dbReference>
<evidence type="ECO:0000256" key="3">
    <source>
        <dbReference type="ARBA" id="ARBA00009370"/>
    </source>
</evidence>
<comment type="similarity">
    <text evidence="3 7">Belongs to the peptidase S26 family.</text>
</comment>
<dbReference type="Pfam" id="PF10502">
    <property type="entry name" value="Peptidase_S26"/>
    <property type="match status" value="1"/>
</dbReference>
<keyword evidence="7" id="KW-0812">Transmembrane</keyword>
<evidence type="ECO:0000313" key="10">
    <source>
        <dbReference type="EMBL" id="CAA9294292.1"/>
    </source>
</evidence>
<keyword evidence="7" id="KW-0472">Membrane</keyword>
<evidence type="ECO:0000259" key="9">
    <source>
        <dbReference type="Pfam" id="PF10502"/>
    </source>
</evidence>
<dbReference type="PRINTS" id="PR00727">
    <property type="entry name" value="LEADERPTASE"/>
</dbReference>
<feature type="domain" description="Peptidase S26" evidence="9">
    <location>
        <begin position="37"/>
        <end position="217"/>
    </location>
</feature>
<dbReference type="SUPFAM" id="SSF51306">
    <property type="entry name" value="LexA/Signal peptidase"/>
    <property type="match status" value="1"/>
</dbReference>
<dbReference type="NCBIfam" id="TIGR02227">
    <property type="entry name" value="sigpep_I_bact"/>
    <property type="match status" value="1"/>
</dbReference>
<dbReference type="InterPro" id="IPR019757">
    <property type="entry name" value="Pept_S26A_signal_pept_1_Lys-AS"/>
</dbReference>
<dbReference type="AlphaFoldDB" id="A0A6J4K2V1"/>
<evidence type="ECO:0000256" key="4">
    <source>
        <dbReference type="ARBA" id="ARBA00013208"/>
    </source>
</evidence>
<dbReference type="EC" id="3.4.21.89" evidence="4 7"/>
<evidence type="ECO:0000256" key="7">
    <source>
        <dbReference type="RuleBase" id="RU362042"/>
    </source>
</evidence>
<feature type="region of interest" description="Disordered" evidence="8">
    <location>
        <begin position="1"/>
        <end position="27"/>
    </location>
</feature>
<evidence type="ECO:0000256" key="8">
    <source>
        <dbReference type="SAM" id="MobiDB-lite"/>
    </source>
</evidence>
<dbReference type="PANTHER" id="PTHR43390">
    <property type="entry name" value="SIGNAL PEPTIDASE I"/>
    <property type="match status" value="1"/>
</dbReference>
<gene>
    <name evidence="10" type="ORF">AVDCRST_MAG93-4138</name>
</gene>
<dbReference type="GO" id="GO:0004252">
    <property type="term" value="F:serine-type endopeptidase activity"/>
    <property type="evidence" value="ECO:0007669"/>
    <property type="project" value="InterPro"/>
</dbReference>
<dbReference type="InterPro" id="IPR019533">
    <property type="entry name" value="Peptidase_S26"/>
</dbReference>
<dbReference type="EMBL" id="CADCTR010001401">
    <property type="protein sequence ID" value="CAA9294292.1"/>
    <property type="molecule type" value="Genomic_DNA"/>
</dbReference>
<feature type="transmembrane region" description="Helical" evidence="7">
    <location>
        <begin position="42"/>
        <end position="61"/>
    </location>
</feature>
<proteinExistence type="inferred from homology"/>
<protein>
    <recommendedName>
        <fullName evidence="4 7">Signal peptidase I</fullName>
        <ecNumber evidence="4 7">3.4.21.89</ecNumber>
    </recommendedName>
</protein>
<keyword evidence="7" id="KW-0645">Protease</keyword>
<reference evidence="10" key="1">
    <citation type="submission" date="2020-02" db="EMBL/GenBank/DDBJ databases">
        <authorList>
            <person name="Meier V. D."/>
        </authorList>
    </citation>
    <scope>NUCLEOTIDE SEQUENCE</scope>
    <source>
        <strain evidence="10">AVDCRST_MAG93</strain>
    </source>
</reference>
<feature type="compositionally biased region" description="Polar residues" evidence="8">
    <location>
        <begin position="7"/>
        <end position="16"/>
    </location>
</feature>
<accession>A0A6J4K2V1</accession>
<dbReference type="PROSITE" id="PS00761">
    <property type="entry name" value="SPASE_I_3"/>
    <property type="match status" value="1"/>
</dbReference>
<sequence length="235" mass="25675">MHADGQPPTSEPQQGADSFPVGTGKKKRTKAGGWLRELVETVVLTVVIFFAVHAVVQSYLVDGRSMQPSLQPNERLFVNKAAYWRIDNDSPLASVAFGPDTGDGERYLFTAPERGDVIVFHHPDDTGDDLIKRIIGLPGDTIRLSGGKVLVNGQELDEPYTSNAPTNAYGFKQKTSWTVPEGELFVLGDNRARSSDSRSWGTVPLDYVVGSAMFLYWPLTEAGGIPGSIVLPWVR</sequence>
<dbReference type="InterPro" id="IPR036286">
    <property type="entry name" value="LexA/Signal_pep-like_sf"/>
</dbReference>
<keyword evidence="5 7" id="KW-0378">Hydrolase</keyword>
<keyword evidence="7" id="KW-1133">Transmembrane helix</keyword>
<name>A0A6J4K2V1_9CHLR</name>
<dbReference type="Gene3D" id="2.10.109.10">
    <property type="entry name" value="Umud Fragment, subunit A"/>
    <property type="match status" value="1"/>
</dbReference>
<dbReference type="GO" id="GO:0005886">
    <property type="term" value="C:plasma membrane"/>
    <property type="evidence" value="ECO:0007669"/>
    <property type="project" value="UniProtKB-SubCell"/>
</dbReference>
<dbReference type="PROSITE" id="PS00760">
    <property type="entry name" value="SPASE_I_2"/>
    <property type="match status" value="1"/>
</dbReference>
<evidence type="ECO:0000256" key="6">
    <source>
        <dbReference type="PIRSR" id="PIRSR600223-1"/>
    </source>
</evidence>
<dbReference type="PANTHER" id="PTHR43390:SF1">
    <property type="entry name" value="CHLOROPLAST PROCESSING PEPTIDASE"/>
    <property type="match status" value="1"/>
</dbReference>
<dbReference type="GO" id="GO:0006465">
    <property type="term" value="P:signal peptide processing"/>
    <property type="evidence" value="ECO:0007669"/>
    <property type="project" value="InterPro"/>
</dbReference>
<evidence type="ECO:0000256" key="1">
    <source>
        <dbReference type="ARBA" id="ARBA00000677"/>
    </source>
</evidence>
<dbReference type="InterPro" id="IPR000223">
    <property type="entry name" value="Pept_S26A_signal_pept_1"/>
</dbReference>
<feature type="active site" evidence="6">
    <location>
        <position position="65"/>
    </location>
</feature>
<dbReference type="CDD" id="cd06530">
    <property type="entry name" value="S26_SPase_I"/>
    <property type="match status" value="1"/>
</dbReference>